<dbReference type="SMART" id="SM00220">
    <property type="entry name" value="S_TKc"/>
    <property type="match status" value="1"/>
</dbReference>
<dbReference type="Proteomes" id="UP000002035">
    <property type="component" value="Unassembled WGS sequence"/>
</dbReference>
<dbReference type="FunFam" id="3.30.200.20:FF:000087">
    <property type="entry name" value="Dual specificity tyrosine-phosphorylation-regulated kinase 1A"/>
    <property type="match status" value="1"/>
</dbReference>
<evidence type="ECO:0000313" key="10">
    <source>
        <dbReference type="EMBL" id="EEQ31973.1"/>
    </source>
</evidence>
<dbReference type="InterPro" id="IPR008271">
    <property type="entry name" value="Ser/Thr_kinase_AS"/>
</dbReference>
<feature type="domain" description="Protein kinase" evidence="9">
    <location>
        <begin position="348"/>
        <end position="644"/>
    </location>
</feature>
<dbReference type="eggNOG" id="KOG0667">
    <property type="taxonomic scope" value="Eukaryota"/>
</dbReference>
<feature type="compositionally biased region" description="Polar residues" evidence="8">
    <location>
        <begin position="107"/>
        <end position="122"/>
    </location>
</feature>
<dbReference type="OMA" id="QPYQDPL"/>
<evidence type="ECO:0000256" key="5">
    <source>
        <dbReference type="ARBA" id="ARBA00022777"/>
    </source>
</evidence>
<dbReference type="Pfam" id="PF00069">
    <property type="entry name" value="Pkinase"/>
    <property type="match status" value="1"/>
</dbReference>
<dbReference type="InterPro" id="IPR011009">
    <property type="entry name" value="Kinase-like_dom_sf"/>
</dbReference>
<dbReference type="GeneID" id="9226068"/>
<dbReference type="VEuPathDB" id="FungiDB:MCYG_04792"/>
<keyword evidence="2" id="KW-0723">Serine/threonine-protein kinase</keyword>
<evidence type="ECO:0000256" key="8">
    <source>
        <dbReference type="SAM" id="MobiDB-lite"/>
    </source>
</evidence>
<proteinExistence type="inferred from homology"/>
<keyword evidence="11" id="KW-1185">Reference proteome</keyword>
<evidence type="ECO:0000256" key="1">
    <source>
        <dbReference type="ARBA" id="ARBA00008867"/>
    </source>
</evidence>
<keyword evidence="3" id="KW-0808">Transferase</keyword>
<feature type="compositionally biased region" description="Low complexity" evidence="8">
    <location>
        <begin position="780"/>
        <end position="793"/>
    </location>
</feature>
<sequence length="883" mass="98613">MEPQWQNYSDIPGNKPGQFTPSAGPTTVDQGQTHQPPRGFTYETYQPPGSVSKVPPSLRPTSMAPSPSGTGTSSGTPNARDLDQDTHMEDADPYNRAKYAARPPAHQRNSSQFLANEETSSAARRYSPMNALSPTLPYNISPNTSQNTYGFPPTAQSSSHPSPTNTNNFAGSQSYQSPPSAPSRPHAPRLPPMQSNDMSPERYYPQSATLQLHSAFGQDKPHRPISYQPQSAGGSPSAGMGKGPVPKFQSIKSINELKPRINKQPAFRRANPEGGFISPLQALTTHLPATYRICNPTFKYESSRNPRRVLTKPSKGVKNDGYDNDDSDYILYVNDILGSEEANHKNRYLILDVLGQGTFGQVVKCQNLKTQEVIAVKVIKNRTAYFNQSMMEVSVLDLISSKLDKNDDHHLLRLKDTFIHRQHLCLVFELLSVNLYELIKQNQFRGLSTTLVRVFAQQLLNGLALLNKARLIHCDLKPENILLKKSPSRITILLGNRYVVPECIVVELFLGLPSLPRIGYNQISRITEMLGLPPVWMLENGKQAGEFFEKTQDEFGRRSFRLKSMEQYSREHNTKEQPSKKYFQATTLPEIIRTYAMPRKNMKQAEIDREMNNRVAFIDFVRGLLSINPLERWSPQQAKLHPFITQQKFTQPFVPPVHLKSSVINKSVAPGVQQQQAAEAASKQRAQAAQAQANSAAQSAYALQMNQFNAPHNQPPPVYNNMYTAQQQQQAPPPQQQPQQQQGPPPPYPTQQGYQMPIMQTGHMSLPPQQTQYSSQNLYAQATTRAGRQRATTMDQQQSGIPQSIQRVASHLDPNSPIRLQPSPAYYPPPADGYADSSSSGAGGQRRTSRARNNGSHGRNRDFIRSLEDGALGDGFMNQNQWH</sequence>
<dbReference type="InterPro" id="IPR017441">
    <property type="entry name" value="Protein_kinase_ATP_BS"/>
</dbReference>
<dbReference type="AlphaFoldDB" id="C5FQ20"/>
<evidence type="ECO:0000256" key="6">
    <source>
        <dbReference type="ARBA" id="ARBA00022840"/>
    </source>
</evidence>
<dbReference type="RefSeq" id="XP_002847055.1">
    <property type="nucleotide sequence ID" value="XM_002847009.1"/>
</dbReference>
<evidence type="ECO:0000256" key="7">
    <source>
        <dbReference type="PROSITE-ProRule" id="PRU10141"/>
    </source>
</evidence>
<dbReference type="InterPro" id="IPR000719">
    <property type="entry name" value="Prot_kinase_dom"/>
</dbReference>
<evidence type="ECO:0000256" key="2">
    <source>
        <dbReference type="ARBA" id="ARBA00022527"/>
    </source>
</evidence>
<feature type="compositionally biased region" description="Basic and acidic residues" evidence="8">
    <location>
        <begin position="80"/>
        <end position="95"/>
    </location>
</feature>
<feature type="compositionally biased region" description="Low complexity" evidence="8">
    <location>
        <begin position="65"/>
        <end position="77"/>
    </location>
</feature>
<evidence type="ECO:0000256" key="4">
    <source>
        <dbReference type="ARBA" id="ARBA00022741"/>
    </source>
</evidence>
<dbReference type="PANTHER" id="PTHR24058">
    <property type="entry name" value="DUAL SPECIFICITY PROTEIN KINASE"/>
    <property type="match status" value="1"/>
</dbReference>
<dbReference type="PROSITE" id="PS00108">
    <property type="entry name" value="PROTEIN_KINASE_ST"/>
    <property type="match status" value="1"/>
</dbReference>
<feature type="compositionally biased region" description="Polar residues" evidence="8">
    <location>
        <begin position="794"/>
        <end position="807"/>
    </location>
</feature>
<organism evidence="10 11">
    <name type="scientific">Arthroderma otae (strain ATCC MYA-4605 / CBS 113480)</name>
    <name type="common">Microsporum canis</name>
    <dbReference type="NCBI Taxonomy" id="554155"/>
    <lineage>
        <taxon>Eukaryota</taxon>
        <taxon>Fungi</taxon>
        <taxon>Dikarya</taxon>
        <taxon>Ascomycota</taxon>
        <taxon>Pezizomycotina</taxon>
        <taxon>Eurotiomycetes</taxon>
        <taxon>Eurotiomycetidae</taxon>
        <taxon>Onygenales</taxon>
        <taxon>Arthrodermataceae</taxon>
        <taxon>Microsporum</taxon>
    </lineage>
</organism>
<dbReference type="GO" id="GO:0004674">
    <property type="term" value="F:protein serine/threonine kinase activity"/>
    <property type="evidence" value="ECO:0007669"/>
    <property type="project" value="UniProtKB-KW"/>
</dbReference>
<feature type="region of interest" description="Disordered" evidence="8">
    <location>
        <begin position="725"/>
        <end position="866"/>
    </location>
</feature>
<dbReference type="GO" id="GO:0005737">
    <property type="term" value="C:cytoplasm"/>
    <property type="evidence" value="ECO:0007669"/>
    <property type="project" value="TreeGrafter"/>
</dbReference>
<keyword evidence="4 7" id="KW-0547">Nucleotide-binding</keyword>
<dbReference type="SUPFAM" id="SSF56112">
    <property type="entry name" value="Protein kinase-like (PK-like)"/>
    <property type="match status" value="1"/>
</dbReference>
<comment type="similarity">
    <text evidence="1">Belongs to the protein kinase superfamily. CMGC Ser/Thr protein kinase family. MNB/DYRK subfamily.</text>
</comment>
<feature type="compositionally biased region" description="Polar residues" evidence="8">
    <location>
        <begin position="767"/>
        <end position="779"/>
    </location>
</feature>
<feature type="region of interest" description="Disordered" evidence="8">
    <location>
        <begin position="218"/>
        <end position="247"/>
    </location>
</feature>
<keyword evidence="5 10" id="KW-0418">Kinase</keyword>
<keyword evidence="6 7" id="KW-0067">ATP-binding</keyword>
<dbReference type="HOGENOM" id="CLU_000288_88_1_1"/>
<dbReference type="Gene3D" id="3.30.200.20">
    <property type="entry name" value="Phosphorylase Kinase, domain 1"/>
    <property type="match status" value="1"/>
</dbReference>
<dbReference type="OrthoDB" id="9332038at2759"/>
<feature type="compositionally biased region" description="Polar residues" evidence="8">
    <location>
        <begin position="17"/>
        <end position="35"/>
    </location>
</feature>
<feature type="region of interest" description="Disordered" evidence="8">
    <location>
        <begin position="1"/>
        <end position="201"/>
    </location>
</feature>
<dbReference type="InterPro" id="IPR050494">
    <property type="entry name" value="Ser_Thr_dual-spec_kinase"/>
</dbReference>
<evidence type="ECO:0000259" key="9">
    <source>
        <dbReference type="PROSITE" id="PS50011"/>
    </source>
</evidence>
<feature type="compositionally biased region" description="Low complexity" evidence="8">
    <location>
        <begin position="157"/>
        <end position="178"/>
    </location>
</feature>
<dbReference type="GO" id="GO:0005634">
    <property type="term" value="C:nucleus"/>
    <property type="evidence" value="ECO:0007669"/>
    <property type="project" value="TreeGrafter"/>
</dbReference>
<dbReference type="PANTHER" id="PTHR24058:SF17">
    <property type="entry name" value="HOMEODOMAIN INTERACTING PROTEIN KINASE, ISOFORM D"/>
    <property type="match status" value="1"/>
</dbReference>
<dbReference type="GO" id="GO:0004713">
    <property type="term" value="F:protein tyrosine kinase activity"/>
    <property type="evidence" value="ECO:0007669"/>
    <property type="project" value="TreeGrafter"/>
</dbReference>
<feature type="binding site" evidence="7">
    <location>
        <position position="377"/>
    </location>
    <ligand>
        <name>ATP</name>
        <dbReference type="ChEBI" id="CHEBI:30616"/>
    </ligand>
</feature>
<dbReference type="PROSITE" id="PS00107">
    <property type="entry name" value="PROTEIN_KINASE_ATP"/>
    <property type="match status" value="1"/>
</dbReference>
<dbReference type="PROSITE" id="PS50011">
    <property type="entry name" value="PROTEIN_KINASE_DOM"/>
    <property type="match status" value="1"/>
</dbReference>
<feature type="compositionally biased region" description="Polar residues" evidence="8">
    <location>
        <begin position="130"/>
        <end position="149"/>
    </location>
</feature>
<evidence type="ECO:0000313" key="11">
    <source>
        <dbReference type="Proteomes" id="UP000002035"/>
    </source>
</evidence>
<accession>C5FQ20</accession>
<dbReference type="Gene3D" id="1.10.510.10">
    <property type="entry name" value="Transferase(Phosphotransferase) domain 1"/>
    <property type="match status" value="2"/>
</dbReference>
<dbReference type="EMBL" id="DS995704">
    <property type="protein sequence ID" value="EEQ31973.1"/>
    <property type="molecule type" value="Genomic_DNA"/>
</dbReference>
<reference evidence="11" key="1">
    <citation type="journal article" date="2012" name="MBio">
        <title>Comparative genome analysis of Trichophyton rubrum and related dermatophytes reveals candidate genes involved in infection.</title>
        <authorList>
            <person name="Martinez D.A."/>
            <person name="Oliver B.G."/>
            <person name="Graeser Y."/>
            <person name="Goldberg J.M."/>
            <person name="Li W."/>
            <person name="Martinez-Rossi N.M."/>
            <person name="Monod M."/>
            <person name="Shelest E."/>
            <person name="Barton R.C."/>
            <person name="Birch E."/>
            <person name="Brakhage A.A."/>
            <person name="Chen Z."/>
            <person name="Gurr S.J."/>
            <person name="Heiman D."/>
            <person name="Heitman J."/>
            <person name="Kosti I."/>
            <person name="Rossi A."/>
            <person name="Saif S."/>
            <person name="Samalova M."/>
            <person name="Saunders C.W."/>
            <person name="Shea T."/>
            <person name="Summerbell R.C."/>
            <person name="Xu J."/>
            <person name="Young S."/>
            <person name="Zeng Q."/>
            <person name="Birren B.W."/>
            <person name="Cuomo C.A."/>
            <person name="White T.C."/>
        </authorList>
    </citation>
    <scope>NUCLEOTIDE SEQUENCE [LARGE SCALE GENOMIC DNA]</scope>
    <source>
        <strain evidence="11">ATCC MYA-4605 / CBS 113480</strain>
    </source>
</reference>
<evidence type="ECO:0000256" key="3">
    <source>
        <dbReference type="ARBA" id="ARBA00022679"/>
    </source>
</evidence>
<dbReference type="STRING" id="554155.C5FQ20"/>
<gene>
    <name evidence="10" type="ORF">MCYG_04792</name>
</gene>
<dbReference type="GO" id="GO:0005524">
    <property type="term" value="F:ATP binding"/>
    <property type="evidence" value="ECO:0007669"/>
    <property type="project" value="UniProtKB-UniRule"/>
</dbReference>
<protein>
    <submittedName>
        <fullName evidence="10">Dual specificity protein kinase YAK1</fullName>
    </submittedName>
</protein>
<name>C5FQ20_ARTOC</name>